<gene>
    <name evidence="1" type="ORF">D9619_004545</name>
</gene>
<dbReference type="EMBL" id="JAACJJ010000014">
    <property type="protein sequence ID" value="KAF5327166.1"/>
    <property type="molecule type" value="Genomic_DNA"/>
</dbReference>
<dbReference type="Proteomes" id="UP000567179">
    <property type="component" value="Unassembled WGS sequence"/>
</dbReference>
<dbReference type="OrthoDB" id="2964349at2759"/>
<name>A0A8H5BQF5_9AGAR</name>
<proteinExistence type="predicted"/>
<reference evidence="1 2" key="1">
    <citation type="journal article" date="2020" name="ISME J.">
        <title>Uncovering the hidden diversity of litter-decomposition mechanisms in mushroom-forming fungi.</title>
        <authorList>
            <person name="Floudas D."/>
            <person name="Bentzer J."/>
            <person name="Ahren D."/>
            <person name="Johansson T."/>
            <person name="Persson P."/>
            <person name="Tunlid A."/>
        </authorList>
    </citation>
    <scope>NUCLEOTIDE SEQUENCE [LARGE SCALE GENOMIC DNA]</scope>
    <source>
        <strain evidence="1 2">CBS 101986</strain>
    </source>
</reference>
<sequence>MSATDPAYTAPPLKLDSSFYHLTDEEKAFFQQLTGIIDDEELKAHIISVQTKADSDILVYGVSHLFSASMSQSADTVSLE</sequence>
<accession>A0A8H5BQF5</accession>
<keyword evidence="2" id="KW-1185">Reference proteome</keyword>
<comment type="caution">
    <text evidence="1">The sequence shown here is derived from an EMBL/GenBank/DDBJ whole genome shotgun (WGS) entry which is preliminary data.</text>
</comment>
<dbReference type="AlphaFoldDB" id="A0A8H5BQF5"/>
<protein>
    <submittedName>
        <fullName evidence="1">Uncharacterized protein</fullName>
    </submittedName>
</protein>
<evidence type="ECO:0000313" key="2">
    <source>
        <dbReference type="Proteomes" id="UP000567179"/>
    </source>
</evidence>
<evidence type="ECO:0000313" key="1">
    <source>
        <dbReference type="EMBL" id="KAF5327166.1"/>
    </source>
</evidence>
<organism evidence="1 2">
    <name type="scientific">Psilocybe cf. subviscida</name>
    <dbReference type="NCBI Taxonomy" id="2480587"/>
    <lineage>
        <taxon>Eukaryota</taxon>
        <taxon>Fungi</taxon>
        <taxon>Dikarya</taxon>
        <taxon>Basidiomycota</taxon>
        <taxon>Agaricomycotina</taxon>
        <taxon>Agaricomycetes</taxon>
        <taxon>Agaricomycetidae</taxon>
        <taxon>Agaricales</taxon>
        <taxon>Agaricineae</taxon>
        <taxon>Strophariaceae</taxon>
        <taxon>Psilocybe</taxon>
    </lineage>
</organism>